<feature type="transmembrane region" description="Helical" evidence="1">
    <location>
        <begin position="255"/>
        <end position="280"/>
    </location>
</feature>
<feature type="transmembrane region" description="Helical" evidence="1">
    <location>
        <begin position="103"/>
        <end position="128"/>
    </location>
</feature>
<evidence type="ECO:0000313" key="3">
    <source>
        <dbReference type="Proteomes" id="UP000294412"/>
    </source>
</evidence>
<gene>
    <name evidence="2" type="primary">gntU</name>
    <name evidence="2" type="ORF">ERCICUMA2628_031</name>
</gene>
<dbReference type="AlphaFoldDB" id="A0A451D1J2"/>
<keyword evidence="1" id="KW-1133">Transmembrane helix</keyword>
<feature type="transmembrane region" description="Helical" evidence="1">
    <location>
        <begin position="179"/>
        <end position="202"/>
    </location>
</feature>
<dbReference type="PANTHER" id="PTHR30354:SF8">
    <property type="entry name" value="LOW-AFFINITY GLUCONATE TRANSPORTER"/>
    <property type="match status" value="1"/>
</dbReference>
<dbReference type="Pfam" id="PF02447">
    <property type="entry name" value="GntP_permease"/>
    <property type="match status" value="1"/>
</dbReference>
<dbReference type="PANTHER" id="PTHR30354">
    <property type="entry name" value="GNT FAMILY GLUCONATE TRANSPORTER"/>
    <property type="match status" value="1"/>
</dbReference>
<dbReference type="PIRSF" id="PIRSF002746">
    <property type="entry name" value="Gluconate_transporter"/>
    <property type="match status" value="1"/>
</dbReference>
<name>A0A451D1J2_9GAMM</name>
<dbReference type="EMBL" id="LR217703">
    <property type="protein sequence ID" value="VFP79482.1"/>
    <property type="molecule type" value="Genomic_DNA"/>
</dbReference>
<dbReference type="GO" id="GO:0005886">
    <property type="term" value="C:plasma membrane"/>
    <property type="evidence" value="ECO:0007669"/>
    <property type="project" value="TreeGrafter"/>
</dbReference>
<keyword evidence="1" id="KW-0812">Transmembrane</keyword>
<feature type="transmembrane region" description="Helical" evidence="1">
    <location>
        <begin position="381"/>
        <end position="400"/>
    </location>
</feature>
<feature type="transmembrane region" description="Helical" evidence="1">
    <location>
        <begin position="420"/>
        <end position="445"/>
    </location>
</feature>
<dbReference type="NCBIfam" id="TIGR00791">
    <property type="entry name" value="gntP"/>
    <property type="match status" value="1"/>
</dbReference>
<evidence type="ECO:0000256" key="1">
    <source>
        <dbReference type="SAM" id="Phobius"/>
    </source>
</evidence>
<dbReference type="Proteomes" id="UP000294412">
    <property type="component" value="Chromosome"/>
</dbReference>
<dbReference type="NCBIfam" id="NF007781">
    <property type="entry name" value="PRK10472.1"/>
    <property type="match status" value="1"/>
</dbReference>
<dbReference type="RefSeq" id="WP_157993287.1">
    <property type="nucleotide sequence ID" value="NZ_LR217703.1"/>
</dbReference>
<organism evidence="2 3">
    <name type="scientific">Candidatus Erwinia haradaeae</name>
    <dbReference type="NCBI Taxonomy" id="1922217"/>
    <lineage>
        <taxon>Bacteria</taxon>
        <taxon>Pseudomonadati</taxon>
        <taxon>Pseudomonadota</taxon>
        <taxon>Gammaproteobacteria</taxon>
        <taxon>Enterobacterales</taxon>
        <taxon>Erwiniaceae</taxon>
        <taxon>Erwinia</taxon>
    </lineage>
</organism>
<feature type="transmembrane region" description="Helical" evidence="1">
    <location>
        <begin position="292"/>
        <end position="316"/>
    </location>
</feature>
<feature type="transmembrane region" description="Helical" evidence="1">
    <location>
        <begin position="6"/>
        <end position="22"/>
    </location>
</feature>
<feature type="transmembrane region" description="Helical" evidence="1">
    <location>
        <begin position="29"/>
        <end position="47"/>
    </location>
</feature>
<dbReference type="OrthoDB" id="9787129at2"/>
<evidence type="ECO:0000313" key="2">
    <source>
        <dbReference type="EMBL" id="VFP79482.1"/>
    </source>
</evidence>
<feature type="transmembrane region" description="Helical" evidence="1">
    <location>
        <begin position="336"/>
        <end position="369"/>
    </location>
</feature>
<sequence>MNTINLIITVAGSVFLLLFLVMKARMHAFVALIFVSICAAIMSGIPLHNIASIMQKGMGGTLGFLAIVVGLGAMFGKILYETGVVNQIAFYILKIFGESCASYAMGVLGLICALPLFFEVAVVLLIPIVSAVSRRTGNNLVKLVLPLFSGISAASSFLLPGPTPMLVALQMHADFGWMILLGICAAIPGMLLSGPVFSHFISKYVRLKEYNNETELQFDYRSLPSLTVSLILIFFPLILVGVKTIGVFFSYPGTILYGLLELVGHPFISILLACLVAIYGIARPQGMNKERIVEICSAALQPAGIILLVIGAGGVFKQVLVESGVGAALGQILTEFGLPVAITCFLLASIVRIMQGSATVACLTTVGLVTPMIDSLHYSGAQLAALSICIAGGSIIFSHVNDAGFWLFCRFTGATEIQTFQTWTTMETILGTIGGIIGIISFILLS</sequence>
<accession>A0A451D1J2</accession>
<dbReference type="InterPro" id="IPR003474">
    <property type="entry name" value="Glcn_transporter"/>
</dbReference>
<feature type="transmembrane region" description="Helical" evidence="1">
    <location>
        <begin position="140"/>
        <end position="159"/>
    </location>
</feature>
<reference evidence="2 3" key="1">
    <citation type="submission" date="2019-02" db="EMBL/GenBank/DDBJ databases">
        <authorList>
            <person name="Manzano-Marin A."/>
            <person name="Manzano-Marin A."/>
        </authorList>
    </citation>
    <scope>NUCLEOTIDE SEQUENCE [LARGE SCALE GENOMIC DNA]</scope>
    <source>
        <strain evidence="2 3">ErCicuneomaculata</strain>
    </source>
</reference>
<proteinExistence type="predicted"/>
<dbReference type="GO" id="GO:0015128">
    <property type="term" value="F:gluconate transmembrane transporter activity"/>
    <property type="evidence" value="ECO:0007669"/>
    <property type="project" value="InterPro"/>
</dbReference>
<keyword evidence="1" id="KW-0472">Membrane</keyword>
<protein>
    <submittedName>
        <fullName evidence="2">Low-affinity gluconate transporter</fullName>
    </submittedName>
</protein>
<feature type="transmembrane region" description="Helical" evidence="1">
    <location>
        <begin position="223"/>
        <end position="249"/>
    </location>
</feature>